<accession>A0A7Y7Y023</accession>
<comment type="caution">
    <text evidence="4">The sequence shown here is derived from an EMBL/GenBank/DDBJ whole genome shotgun (WGS) entry which is preliminary data.</text>
</comment>
<dbReference type="InterPro" id="IPR046673">
    <property type="entry name" value="ToxA_N"/>
</dbReference>
<sequence>MPDTTTSPRPSLQQDIAAAKALFARPPTLSGVVLAAIQEQFFSRWDPLRNATHLYVGEPRWLTADGKKVSAGYQYTALSDLVLKQFTQGVAPVFSEDHVLEVRFVGLPGDRQMIEPPVPPTLLGQWGDILLELYQQALVDYWNEENAQGSSRFGRLSALLVRMLTADREQYRAFLTVDLQKPDQKLAVHGLRAVSKDPWGGYYPEALPVLLVRRWEHEVEQAPLLLSLAQGLFRARTPEVGHLLPLFMSRRAEGRDIEYHEHRLWQSGDPDELLEQAFASLGRTLLENQLQEVSLIGRDLDWTVEDYQRRLSAITRPDSWFFNPEPTQPHSVRELSEELTALRDAMPHWLLAADPRDIERYRDLLDHLASVQRASQGKAFLDGIGDLMSFTRRALLEKIHEEHAEPLGISSSDDIRLELDRVIAVATAGGGGGALGSIEKVRMTLTEFALENLGGFHHSKMRIAVRHCDRESAVPAWLTPDYVRHLVTAVDIGKTYLEALRAKLIDDADEARRREKLFTEQLRVQLPMAALELKIRAQSGFSEAGFRYIEALMKPAAAQRQVDGQEIVLRPLGFRAEADAAVDEVASMFIIGPKDIRHGPHVLYRPLFAKAGSHEPALLGFQAASGAALCASDNDARPTPALEPLRQYETFGAVFEAIRQEGPLQDSVLTWMSPRARRLYDHGGFQEPHLPRSFEDDFAAFSTPGPARPSDAVVDGDCLHHLFTSTARTLIELADRQSVSNAEQRWAQLKEGAWQLFNVLLMFIRGPAAVACWIYAVVASVDRDIRQLQARGGQGQANAWADVLVNLSFILSHHLAEGRAPSAAREGIPFSTEPAGAGRLRPGPYVAQGADLPVPMHLDEPALAPSGQRRIRIDDLLLRRFERPWPDAESLGAVIAEGELKGLIRLNDSGHLATYIGGRLYRVREEPGGGVRMITPDGSREGFYLKSTEAGEWSLDVKLRLRGGSGRGGRKSIKQIQDEKKAAAKVLVDRHKEIETAGKLATIAASAARAALKLKEEGTDVEAISRARQRYLQEAEKAFDMMGQSIVLREEQSRVAKVPKWKDAVCAFLGIQLGGCRETLEVLRRVREEQRPSAIELELAQTSAMQMGSGFFERFLAYQRSKVAANERMFEWHRRERQVDRHLDDFAGLGSKTRDQTIGRTPNAPLERDTQASQLHSLRWLTLHELRQDEQIPPSLIDKTQEIAMANQSWLNLEQDPDIPARRRQRVLNTCIENYVSGLQTLEFWRHQQPEGTALPYTDRLLELIAQLRDEALEALSESLEAQASEIAAQEELEKIPGLIQTRGSRGGTYLGKVRPPAAGQSRETVELADGDEVRVFQESASGSYWEEVKAPEPAPAPVATRPQVGLKRLVKEAGTQMQKARGELANARKELARALDHAARLKQPVRDPVYLQDVLEGEARILVRLAEQLENGLASTEQSPERLNAQSQAANLRALALELGNEGLLIRVEATKASMPDMARVDFLHRQGAIEIRKNGPRSLLKSGDYLQEYLILDKAVASKKSALLWVAHFHYPDLTPNDDLFTPGAAHLKTREERFLGPKAQARAEGARFERIRRGQPGRAQAAVDIWRSAISLPMARQFFFDAAEVDAALVEQLRRL</sequence>
<dbReference type="Proteomes" id="UP000517547">
    <property type="component" value="Unassembled WGS sequence"/>
</dbReference>
<dbReference type="EMBL" id="JACAQE010000005">
    <property type="protein sequence ID" value="NWC15259.1"/>
    <property type="molecule type" value="Genomic_DNA"/>
</dbReference>
<protein>
    <recommendedName>
        <fullName evidence="3">Dermonecrotic toxin N-terminal domain-containing protein</fullName>
    </recommendedName>
</protein>
<proteinExistence type="predicted"/>
<keyword evidence="1" id="KW-0175">Coiled coil</keyword>
<evidence type="ECO:0000313" key="5">
    <source>
        <dbReference type="Proteomes" id="UP000517547"/>
    </source>
</evidence>
<evidence type="ECO:0000256" key="2">
    <source>
        <dbReference type="SAM" id="MobiDB-lite"/>
    </source>
</evidence>
<reference evidence="4 5" key="1">
    <citation type="submission" date="2020-04" db="EMBL/GenBank/DDBJ databases">
        <title>Molecular characterization of pseudomonads from Agaricus bisporus reveal novel blotch 2 pathogens in Western Europe.</title>
        <authorList>
            <person name="Taparia T."/>
            <person name="Krijger M."/>
            <person name="Haynes E."/>
            <person name="Elpinstone J.G."/>
            <person name="Noble R."/>
            <person name="Van Der Wolf J."/>
        </authorList>
    </citation>
    <scope>NUCLEOTIDE SEQUENCE [LARGE SCALE GENOMIC DNA]</scope>
    <source>
        <strain evidence="4 5">IPO3738</strain>
    </source>
</reference>
<dbReference type="RefSeq" id="WP_177116403.1">
    <property type="nucleotide sequence ID" value="NZ_JACAQE010000005.1"/>
</dbReference>
<feature type="coiled-coil region" evidence="1">
    <location>
        <begin position="1371"/>
        <end position="1398"/>
    </location>
</feature>
<evidence type="ECO:0000259" key="3">
    <source>
        <dbReference type="Pfam" id="PF20178"/>
    </source>
</evidence>
<gene>
    <name evidence="4" type="ORF">HX845_16450</name>
</gene>
<organism evidence="4 5">
    <name type="scientific">Pseudomonas gingeri</name>
    <dbReference type="NCBI Taxonomy" id="117681"/>
    <lineage>
        <taxon>Bacteria</taxon>
        <taxon>Pseudomonadati</taxon>
        <taxon>Pseudomonadota</taxon>
        <taxon>Gammaproteobacteria</taxon>
        <taxon>Pseudomonadales</taxon>
        <taxon>Pseudomonadaceae</taxon>
        <taxon>Pseudomonas</taxon>
    </lineage>
</organism>
<name>A0A7Y7Y023_9PSED</name>
<feature type="domain" description="Dermonecrotic toxin N-terminal" evidence="3">
    <location>
        <begin position="386"/>
        <end position="606"/>
    </location>
</feature>
<evidence type="ECO:0000313" key="4">
    <source>
        <dbReference type="EMBL" id="NWC15259.1"/>
    </source>
</evidence>
<dbReference type="Pfam" id="PF20178">
    <property type="entry name" value="ToxA_N"/>
    <property type="match status" value="1"/>
</dbReference>
<evidence type="ECO:0000256" key="1">
    <source>
        <dbReference type="SAM" id="Coils"/>
    </source>
</evidence>
<feature type="region of interest" description="Disordered" evidence="2">
    <location>
        <begin position="1150"/>
        <end position="1171"/>
    </location>
</feature>